<dbReference type="EMBL" id="JAEPRC010000141">
    <property type="protein sequence ID" value="KAG2206908.1"/>
    <property type="molecule type" value="Genomic_DNA"/>
</dbReference>
<feature type="compositionally biased region" description="Basic and acidic residues" evidence="6">
    <location>
        <begin position="410"/>
        <end position="420"/>
    </location>
</feature>
<evidence type="ECO:0000259" key="7">
    <source>
        <dbReference type="SMART" id="SM00415"/>
    </source>
</evidence>
<evidence type="ECO:0000256" key="4">
    <source>
        <dbReference type="ARBA" id="ARBA00023242"/>
    </source>
</evidence>
<dbReference type="Gene3D" id="1.10.10.10">
    <property type="entry name" value="Winged helix-like DNA-binding domain superfamily/Winged helix DNA-binding domain"/>
    <property type="match status" value="1"/>
</dbReference>
<dbReference type="SUPFAM" id="SSF46785">
    <property type="entry name" value="Winged helix' DNA-binding domain"/>
    <property type="match status" value="1"/>
</dbReference>
<dbReference type="GO" id="GO:0003700">
    <property type="term" value="F:DNA-binding transcription factor activity"/>
    <property type="evidence" value="ECO:0007669"/>
    <property type="project" value="InterPro"/>
</dbReference>
<keyword evidence="9" id="KW-1185">Reference proteome</keyword>
<dbReference type="InterPro" id="IPR000232">
    <property type="entry name" value="HSF_DNA-bd"/>
</dbReference>
<keyword evidence="4" id="KW-0539">Nucleus</keyword>
<dbReference type="GO" id="GO:0043565">
    <property type="term" value="F:sequence-specific DNA binding"/>
    <property type="evidence" value="ECO:0007669"/>
    <property type="project" value="InterPro"/>
</dbReference>
<feature type="region of interest" description="Disordered" evidence="6">
    <location>
        <begin position="1"/>
        <end position="81"/>
    </location>
</feature>
<comment type="subcellular location">
    <subcellularLocation>
        <location evidence="1">Nucleus</location>
    </subcellularLocation>
</comment>
<evidence type="ECO:0000256" key="6">
    <source>
        <dbReference type="SAM" id="MobiDB-lite"/>
    </source>
</evidence>
<feature type="compositionally biased region" description="Low complexity" evidence="6">
    <location>
        <begin position="363"/>
        <end position="377"/>
    </location>
</feature>
<evidence type="ECO:0000313" key="8">
    <source>
        <dbReference type="EMBL" id="KAG2206908.1"/>
    </source>
</evidence>
<evidence type="ECO:0000313" key="9">
    <source>
        <dbReference type="Proteomes" id="UP000650833"/>
    </source>
</evidence>
<feature type="compositionally biased region" description="Polar residues" evidence="6">
    <location>
        <begin position="1"/>
        <end position="28"/>
    </location>
</feature>
<comment type="similarity">
    <text evidence="2 5">Belongs to the HSF family.</text>
</comment>
<dbReference type="SMART" id="SM00415">
    <property type="entry name" value="HSF"/>
    <property type="match status" value="1"/>
</dbReference>
<dbReference type="InterPro" id="IPR036390">
    <property type="entry name" value="WH_DNA-bd_sf"/>
</dbReference>
<dbReference type="Proteomes" id="UP000650833">
    <property type="component" value="Unassembled WGS sequence"/>
</dbReference>
<dbReference type="Pfam" id="PF00447">
    <property type="entry name" value="HSF_DNA-bind"/>
    <property type="match status" value="1"/>
</dbReference>
<dbReference type="InterPro" id="IPR036388">
    <property type="entry name" value="WH-like_DNA-bd_sf"/>
</dbReference>
<keyword evidence="3" id="KW-0238">DNA-binding</keyword>
<dbReference type="PANTHER" id="PTHR10015">
    <property type="entry name" value="HEAT SHOCK TRANSCRIPTION FACTOR"/>
    <property type="match status" value="1"/>
</dbReference>
<dbReference type="PANTHER" id="PTHR10015:SF427">
    <property type="entry name" value="HEAT SHOCK FACTOR PROTEIN"/>
    <property type="match status" value="1"/>
</dbReference>
<dbReference type="AlphaFoldDB" id="A0A8H7RBY2"/>
<reference evidence="8" key="1">
    <citation type="submission" date="2020-12" db="EMBL/GenBank/DDBJ databases">
        <title>Metabolic potential, ecology and presence of endohyphal bacteria is reflected in genomic diversity of Mucoromycotina.</title>
        <authorList>
            <person name="Muszewska A."/>
            <person name="Okrasinska A."/>
            <person name="Steczkiewicz K."/>
            <person name="Drgas O."/>
            <person name="Orlowska M."/>
            <person name="Perlinska-Lenart U."/>
            <person name="Aleksandrzak-Piekarczyk T."/>
            <person name="Szatraj K."/>
            <person name="Zielenkiewicz U."/>
            <person name="Pilsyk S."/>
            <person name="Malc E."/>
            <person name="Mieczkowski P."/>
            <person name="Kruszewska J.S."/>
            <person name="Biernat P."/>
            <person name="Pawlowska J."/>
        </authorList>
    </citation>
    <scope>NUCLEOTIDE SEQUENCE</scope>
    <source>
        <strain evidence="8">CBS 226.32</strain>
    </source>
</reference>
<evidence type="ECO:0000256" key="1">
    <source>
        <dbReference type="ARBA" id="ARBA00004123"/>
    </source>
</evidence>
<evidence type="ECO:0000256" key="2">
    <source>
        <dbReference type="ARBA" id="ARBA00006403"/>
    </source>
</evidence>
<feature type="compositionally biased region" description="Low complexity" evidence="6">
    <location>
        <begin position="69"/>
        <end position="80"/>
    </location>
</feature>
<name>A0A8H7RBY2_9FUNG</name>
<gene>
    <name evidence="8" type="ORF">INT46_009412</name>
</gene>
<organism evidence="8 9">
    <name type="scientific">Mucor plumbeus</name>
    <dbReference type="NCBI Taxonomy" id="97098"/>
    <lineage>
        <taxon>Eukaryota</taxon>
        <taxon>Fungi</taxon>
        <taxon>Fungi incertae sedis</taxon>
        <taxon>Mucoromycota</taxon>
        <taxon>Mucoromycotina</taxon>
        <taxon>Mucoromycetes</taxon>
        <taxon>Mucorales</taxon>
        <taxon>Mucorineae</taxon>
        <taxon>Mucoraceae</taxon>
        <taxon>Mucor</taxon>
    </lineage>
</organism>
<dbReference type="OrthoDB" id="60033at2759"/>
<proteinExistence type="inferred from homology"/>
<protein>
    <recommendedName>
        <fullName evidence="7">HSF-type DNA-binding domain-containing protein</fullName>
    </recommendedName>
</protein>
<evidence type="ECO:0000256" key="5">
    <source>
        <dbReference type="RuleBase" id="RU004020"/>
    </source>
</evidence>
<dbReference type="GO" id="GO:0005634">
    <property type="term" value="C:nucleus"/>
    <property type="evidence" value="ECO:0007669"/>
    <property type="project" value="UniProtKB-SubCell"/>
</dbReference>
<accession>A0A8H7RBY2</accession>
<evidence type="ECO:0000256" key="3">
    <source>
        <dbReference type="ARBA" id="ARBA00023125"/>
    </source>
</evidence>
<comment type="caution">
    <text evidence="8">The sequence shown here is derived from an EMBL/GenBank/DDBJ whole genome shotgun (WGS) entry which is preliminary data.</text>
</comment>
<sequence>MAQSSHGSYNISNSTGKRPFTIDTNTQHELFDKDSIEAHPVATQTSPNTSSKSPNSSKRKRQQPPAAHLSSQQLQGQSDLHYNTASNSGNIYINIPHEIPSQRSIPAFLHKLYNMIESPSTDPFIHWSNDGNSFIGKKHQSQLGVSELQLNLFLTLVKDHEEFAKLVLPRFYKHNTFASFVRQLNMYNFHKVPHLQQGVLLSTSSNPETEVWEFRCANFQKNRPDLLILVTRKRNRDRQEADANPVNLGALIKEISSIKKHQKSITTDLHNLRRNNETIWQETLEAREKHQKHQKIIIKILQFLNVIISNDNSALNDLDNEEILNNCGQSQHSTAENNIKIKDFSKTISGSKVSNNYCNSALGSSSSGASSSDSGNSSGIGSGSDGDDDLKPTYKNLPRSFDNALNNNDPSKHKFIDDNKNIPNQTVDKKQKSNTNSLPTNATTVMVQPMIFTDAMPQHNARSAQAISDDINQIQENVETLAAQLGIDSTQFSGETFNGSKGFLEHYSNMIMSVSRTDKKRLFDLTDSKKKVCSKQHIPQQLPYIFVSDSNPSYANLQLQSNQNQFSDNASHVDQTTSDNNSPLFFRHLCKSDNPTFEEASSHSINGTTTCNNMPSLDANLYTAYCDKVPLSYTPNGKSRQQQQQFQADDTQLFNASAINRQNLQTQNFPCNDHLSFRHNRQKHNNLKNTISNTMVKEASRIDSCCVAFVSVVPPQPQQHIYDHSCHQTNQFSRQQVSQADLNVCSQQHQQKPVNHSVDTVGDNFV</sequence>
<feature type="domain" description="HSF-type DNA-binding" evidence="7">
    <location>
        <begin position="104"/>
        <end position="233"/>
    </location>
</feature>
<feature type="region of interest" description="Disordered" evidence="6">
    <location>
        <begin position="362"/>
        <end position="440"/>
    </location>
</feature>
<feature type="compositionally biased region" description="Low complexity" evidence="6">
    <location>
        <begin position="43"/>
        <end position="56"/>
    </location>
</feature>